<dbReference type="EMBL" id="RCHU02000002">
    <property type="protein sequence ID" value="KAL3603320.1"/>
    <property type="molecule type" value="Genomic_DNA"/>
</dbReference>
<gene>
    <name evidence="1" type="ORF">D5086_004179</name>
</gene>
<evidence type="ECO:0000313" key="2">
    <source>
        <dbReference type="Proteomes" id="UP000309997"/>
    </source>
</evidence>
<evidence type="ECO:0000313" key="1">
    <source>
        <dbReference type="EMBL" id="KAL3603320.1"/>
    </source>
</evidence>
<keyword evidence="2" id="KW-1185">Reference proteome</keyword>
<sequence>MFNYCRKERAPRKAEMEATKAENMIPYKDEIFSSPKRTWFVTEREKMLAAKQSSVEKEKGSGNEVMSAQQAEDLKMKEKRKRERETNASAIILKDVYVAGFDLAYSEAVKKALDAGKIVQKKAGKKSKPPPERTQSRTEEMRELFQSDMSERKQERSTGTRNRSPRIHLRANQEVTDFDHSKYWNEILIGTHSLFSGITRYQWFHHTATGPGTVFTEDEAANFVLSNMQERCKFTPPRPFCSFQDPRKGILVVYQSGPQAEHKILQ</sequence>
<organism evidence="1 2">
    <name type="scientific">Populus alba</name>
    <name type="common">White poplar</name>
    <dbReference type="NCBI Taxonomy" id="43335"/>
    <lineage>
        <taxon>Eukaryota</taxon>
        <taxon>Viridiplantae</taxon>
        <taxon>Streptophyta</taxon>
        <taxon>Embryophyta</taxon>
        <taxon>Tracheophyta</taxon>
        <taxon>Spermatophyta</taxon>
        <taxon>Magnoliopsida</taxon>
        <taxon>eudicotyledons</taxon>
        <taxon>Gunneridae</taxon>
        <taxon>Pentapetalae</taxon>
        <taxon>rosids</taxon>
        <taxon>fabids</taxon>
        <taxon>Malpighiales</taxon>
        <taxon>Salicaceae</taxon>
        <taxon>Saliceae</taxon>
        <taxon>Populus</taxon>
    </lineage>
</organism>
<name>A0ACC4CQX1_POPAL</name>
<proteinExistence type="predicted"/>
<dbReference type="Proteomes" id="UP000309997">
    <property type="component" value="Unassembled WGS sequence"/>
</dbReference>
<reference evidence="1 2" key="1">
    <citation type="journal article" date="2024" name="Plant Biotechnol. J.">
        <title>Genome and CRISPR/Cas9 system of a widespread forest tree (Populus alba) in the world.</title>
        <authorList>
            <person name="Liu Y.J."/>
            <person name="Jiang P.F."/>
            <person name="Han X.M."/>
            <person name="Li X.Y."/>
            <person name="Wang H.M."/>
            <person name="Wang Y.J."/>
            <person name="Wang X.X."/>
            <person name="Zeng Q.Y."/>
        </authorList>
    </citation>
    <scope>NUCLEOTIDE SEQUENCE [LARGE SCALE GENOMIC DNA]</scope>
    <source>
        <strain evidence="2">cv. PAL-ZL1</strain>
    </source>
</reference>
<comment type="caution">
    <text evidence="1">The sequence shown here is derived from an EMBL/GenBank/DDBJ whole genome shotgun (WGS) entry which is preliminary data.</text>
</comment>
<accession>A0ACC4CQX1</accession>
<protein>
    <submittedName>
        <fullName evidence="1">Uncharacterized protein</fullName>
    </submittedName>
</protein>